<evidence type="ECO:0000256" key="1">
    <source>
        <dbReference type="ARBA" id="ARBA00004141"/>
    </source>
</evidence>
<feature type="domain" description="Cation efflux protein transmembrane" evidence="9">
    <location>
        <begin position="19"/>
        <end position="206"/>
    </location>
</feature>
<evidence type="ECO:0000256" key="4">
    <source>
        <dbReference type="ARBA" id="ARBA00022692"/>
    </source>
</evidence>
<protein>
    <submittedName>
        <fullName evidence="11">Cation diffusion facilitator family transporter</fullName>
    </submittedName>
</protein>
<feature type="transmembrane region" description="Helical" evidence="8">
    <location>
        <begin position="151"/>
        <end position="175"/>
    </location>
</feature>
<evidence type="ECO:0000256" key="5">
    <source>
        <dbReference type="ARBA" id="ARBA00022989"/>
    </source>
</evidence>
<evidence type="ECO:0000256" key="6">
    <source>
        <dbReference type="ARBA" id="ARBA00023065"/>
    </source>
</evidence>
<evidence type="ECO:0000313" key="11">
    <source>
        <dbReference type="EMBL" id="BAY56685.1"/>
    </source>
</evidence>
<dbReference type="EMBL" id="AP018203">
    <property type="protein sequence ID" value="BAY56685.1"/>
    <property type="molecule type" value="Genomic_DNA"/>
</dbReference>
<accession>A0A1Z4JIT9</accession>
<dbReference type="NCBIfam" id="TIGR01297">
    <property type="entry name" value="CDF"/>
    <property type="match status" value="1"/>
</dbReference>
<keyword evidence="5 8" id="KW-1133">Transmembrane helix</keyword>
<dbReference type="InterPro" id="IPR058533">
    <property type="entry name" value="Cation_efflux_TM"/>
</dbReference>
<feature type="transmembrane region" description="Helical" evidence="8">
    <location>
        <begin position="89"/>
        <end position="107"/>
    </location>
</feature>
<dbReference type="SUPFAM" id="SSF160240">
    <property type="entry name" value="Cation efflux protein cytoplasmic domain-like"/>
    <property type="match status" value="1"/>
</dbReference>
<evidence type="ECO:0000259" key="10">
    <source>
        <dbReference type="Pfam" id="PF16916"/>
    </source>
</evidence>
<dbReference type="AlphaFoldDB" id="A0A1Z4JIT9"/>
<dbReference type="GO" id="GO:0005385">
    <property type="term" value="F:zinc ion transmembrane transporter activity"/>
    <property type="evidence" value="ECO:0007669"/>
    <property type="project" value="TreeGrafter"/>
</dbReference>
<dbReference type="Pfam" id="PF16916">
    <property type="entry name" value="ZT_dimer"/>
    <property type="match status" value="1"/>
</dbReference>
<evidence type="ECO:0000256" key="2">
    <source>
        <dbReference type="ARBA" id="ARBA00008873"/>
    </source>
</evidence>
<dbReference type="InterPro" id="IPR050681">
    <property type="entry name" value="CDF/SLC30A"/>
</dbReference>
<dbReference type="SUPFAM" id="SSF161111">
    <property type="entry name" value="Cation efflux protein transmembrane domain-like"/>
    <property type="match status" value="1"/>
</dbReference>
<proteinExistence type="inferred from homology"/>
<evidence type="ECO:0000256" key="8">
    <source>
        <dbReference type="SAM" id="Phobius"/>
    </source>
</evidence>
<feature type="domain" description="Cation efflux protein cytoplasmic" evidence="10">
    <location>
        <begin position="214"/>
        <end position="286"/>
    </location>
</feature>
<organism evidence="11 12">
    <name type="scientific">Leptolyngbya boryana NIES-2135</name>
    <dbReference type="NCBI Taxonomy" id="1973484"/>
    <lineage>
        <taxon>Bacteria</taxon>
        <taxon>Bacillati</taxon>
        <taxon>Cyanobacteriota</taxon>
        <taxon>Cyanophyceae</taxon>
        <taxon>Leptolyngbyales</taxon>
        <taxon>Leptolyngbyaceae</taxon>
        <taxon>Leptolyngbya group</taxon>
        <taxon>Leptolyngbya</taxon>
    </lineage>
</organism>
<evidence type="ECO:0000259" key="9">
    <source>
        <dbReference type="Pfam" id="PF01545"/>
    </source>
</evidence>
<feature type="transmembrane region" description="Helical" evidence="8">
    <location>
        <begin position="50"/>
        <end position="68"/>
    </location>
</feature>
<evidence type="ECO:0000256" key="7">
    <source>
        <dbReference type="ARBA" id="ARBA00023136"/>
    </source>
</evidence>
<keyword evidence="6" id="KW-0406">Ion transport</keyword>
<feature type="transmembrane region" description="Helical" evidence="8">
    <location>
        <begin position="17"/>
        <end position="38"/>
    </location>
</feature>
<name>A0A1Z4JIT9_LEPBY</name>
<comment type="similarity">
    <text evidence="2">Belongs to the cation diffusion facilitator (CDF) transporter (TC 2.A.4) family. SLC30A subfamily.</text>
</comment>
<keyword evidence="12" id="KW-1185">Reference proteome</keyword>
<keyword evidence="3" id="KW-0813">Transport</keyword>
<keyword evidence="4 8" id="KW-0812">Transmembrane</keyword>
<dbReference type="GO" id="GO:0005886">
    <property type="term" value="C:plasma membrane"/>
    <property type="evidence" value="ECO:0007669"/>
    <property type="project" value="TreeGrafter"/>
</dbReference>
<dbReference type="InterPro" id="IPR027469">
    <property type="entry name" value="Cation_efflux_TMD_sf"/>
</dbReference>
<keyword evidence="7 8" id="KW-0472">Membrane</keyword>
<dbReference type="Proteomes" id="UP000217895">
    <property type="component" value="Chromosome"/>
</dbReference>
<dbReference type="InterPro" id="IPR027470">
    <property type="entry name" value="Cation_efflux_CTD"/>
</dbReference>
<evidence type="ECO:0000313" key="12">
    <source>
        <dbReference type="Proteomes" id="UP000217895"/>
    </source>
</evidence>
<sequence length="301" mass="32328">MHHHHHHDHSTVRYDRAFLIGIVLNLGFVMAQATFGWLTNSLALLADAGHNLGDVLGLAIAWGAYTLARRRPTKRHTYGLRRASILSPLINSSLLLSVTVFIAIEAIQRLIDPKPVESLTVIIVAAIGILVNGATALMFQKDHQHDVNVKGAFLHMVADALVSVGVVLSGLIITLTGWQSIDAIASMGIAIVIGIGAWNLLQESLSLALDGVPANVDLRAIQNYLLDLPGVGSIHDLHVWALSSTEPALTAHLVMLAGVPGSDFLARISHDLHDRFGIEHSTIQIETGSAFLPCMQSDCGM</sequence>
<dbReference type="PANTHER" id="PTHR11562">
    <property type="entry name" value="CATION EFFLUX PROTEIN/ ZINC TRANSPORTER"/>
    <property type="match status" value="1"/>
</dbReference>
<dbReference type="Pfam" id="PF01545">
    <property type="entry name" value="Cation_efflux"/>
    <property type="match status" value="1"/>
</dbReference>
<feature type="transmembrane region" description="Helical" evidence="8">
    <location>
        <begin position="181"/>
        <end position="201"/>
    </location>
</feature>
<feature type="transmembrane region" description="Helical" evidence="8">
    <location>
        <begin position="119"/>
        <end position="139"/>
    </location>
</feature>
<evidence type="ECO:0000256" key="3">
    <source>
        <dbReference type="ARBA" id="ARBA00022448"/>
    </source>
</evidence>
<dbReference type="InterPro" id="IPR036837">
    <property type="entry name" value="Cation_efflux_CTD_sf"/>
</dbReference>
<comment type="subcellular location">
    <subcellularLocation>
        <location evidence="1">Membrane</location>
        <topology evidence="1">Multi-pass membrane protein</topology>
    </subcellularLocation>
</comment>
<dbReference type="InterPro" id="IPR002524">
    <property type="entry name" value="Cation_efflux"/>
</dbReference>
<gene>
    <name evidence="11" type="ORF">NIES2135_35210</name>
</gene>
<dbReference type="Gene3D" id="1.20.1510.10">
    <property type="entry name" value="Cation efflux protein transmembrane domain"/>
    <property type="match status" value="1"/>
</dbReference>
<reference evidence="11 12" key="1">
    <citation type="submission" date="2017-06" db="EMBL/GenBank/DDBJ databases">
        <title>Genome sequencing of cyanobaciteial culture collection at National Institute for Environmental Studies (NIES).</title>
        <authorList>
            <person name="Hirose Y."/>
            <person name="Shimura Y."/>
            <person name="Fujisawa T."/>
            <person name="Nakamura Y."/>
            <person name="Kawachi M."/>
        </authorList>
    </citation>
    <scope>NUCLEOTIDE SEQUENCE [LARGE SCALE GENOMIC DNA]</scope>
    <source>
        <strain evidence="11 12">NIES-2135</strain>
    </source>
</reference>
<dbReference type="PANTHER" id="PTHR11562:SF17">
    <property type="entry name" value="RE54080P-RELATED"/>
    <property type="match status" value="1"/>
</dbReference>